<dbReference type="EMBL" id="VAHF01000004">
    <property type="protein sequence ID" value="TXG63287.1"/>
    <property type="molecule type" value="Genomic_DNA"/>
</dbReference>
<dbReference type="Gene3D" id="3.40.395.10">
    <property type="entry name" value="Adenoviral Proteinase, Chain A"/>
    <property type="match status" value="1"/>
</dbReference>
<comment type="caution">
    <text evidence="1">The sequence shown here is derived from an EMBL/GenBank/DDBJ whole genome shotgun (WGS) entry which is preliminary data.</text>
</comment>
<dbReference type="Proteomes" id="UP000323000">
    <property type="component" value="Chromosome 4"/>
</dbReference>
<keyword evidence="2" id="KW-1185">Reference proteome</keyword>
<evidence type="ECO:0000313" key="1">
    <source>
        <dbReference type="EMBL" id="TXG63287.1"/>
    </source>
</evidence>
<proteinExistence type="predicted"/>
<dbReference type="OrthoDB" id="1939479at2759"/>
<sequence>MMRRLRKSQISNDFKEPNQVEPVVDAEKVAEKRNHCHLHPSLSLVVTDVNNNGVGNDDILRVENMLDSLSLNPDESAQKRDLKLKEIGFDTDLNEKRRDLFRLLQPAKQPEEEPIEEVVHEPFVPLIKEEEYKVECEFSASNWKVLVTHSGANIKITGKLLQCLGPVLWLNDEVFLCDKRVSWVVERRGREREPLKFVKCYFFNTFFYNKAKYYVEEVKDKSGKDLGISDWEHEYVEDFPERSNWCIIIVFIGAPFIAKEPRFLYSYIPYFRVRIANENLRLRAD</sequence>
<dbReference type="SUPFAM" id="SSF54001">
    <property type="entry name" value="Cysteine proteinases"/>
    <property type="match status" value="1"/>
</dbReference>
<dbReference type="AlphaFoldDB" id="A0A5C7I1T9"/>
<organism evidence="1 2">
    <name type="scientific">Acer yangbiense</name>
    <dbReference type="NCBI Taxonomy" id="1000413"/>
    <lineage>
        <taxon>Eukaryota</taxon>
        <taxon>Viridiplantae</taxon>
        <taxon>Streptophyta</taxon>
        <taxon>Embryophyta</taxon>
        <taxon>Tracheophyta</taxon>
        <taxon>Spermatophyta</taxon>
        <taxon>Magnoliopsida</taxon>
        <taxon>eudicotyledons</taxon>
        <taxon>Gunneridae</taxon>
        <taxon>Pentapetalae</taxon>
        <taxon>rosids</taxon>
        <taxon>malvids</taxon>
        <taxon>Sapindales</taxon>
        <taxon>Sapindaceae</taxon>
        <taxon>Hippocastanoideae</taxon>
        <taxon>Acereae</taxon>
        <taxon>Acer</taxon>
    </lineage>
</organism>
<dbReference type="InterPro" id="IPR038765">
    <property type="entry name" value="Papain-like_cys_pep_sf"/>
</dbReference>
<protein>
    <submittedName>
        <fullName evidence="1">Uncharacterized protein</fullName>
    </submittedName>
</protein>
<accession>A0A5C7I1T9</accession>
<gene>
    <name evidence="1" type="ORF">EZV62_010281</name>
</gene>
<reference evidence="2" key="1">
    <citation type="journal article" date="2019" name="Gigascience">
        <title>De novo genome assembly of the endangered Acer yangbiense, a plant species with extremely small populations endemic to Yunnan Province, China.</title>
        <authorList>
            <person name="Yang J."/>
            <person name="Wariss H.M."/>
            <person name="Tao L."/>
            <person name="Zhang R."/>
            <person name="Yun Q."/>
            <person name="Hollingsworth P."/>
            <person name="Dao Z."/>
            <person name="Luo G."/>
            <person name="Guo H."/>
            <person name="Ma Y."/>
            <person name="Sun W."/>
        </authorList>
    </citation>
    <scope>NUCLEOTIDE SEQUENCE [LARGE SCALE GENOMIC DNA]</scope>
    <source>
        <strain evidence="2">cv. Malutang</strain>
    </source>
</reference>
<name>A0A5C7I1T9_9ROSI</name>
<evidence type="ECO:0000313" key="2">
    <source>
        <dbReference type="Proteomes" id="UP000323000"/>
    </source>
</evidence>